<dbReference type="InterPro" id="IPR003709">
    <property type="entry name" value="VanY-like_core_dom"/>
</dbReference>
<keyword evidence="1" id="KW-1133">Transmembrane helix</keyword>
<gene>
    <name evidence="3" type="ORF">P6P90_02925</name>
</gene>
<dbReference type="EMBL" id="JARULN010000001">
    <property type="protein sequence ID" value="MDG5752953.1"/>
    <property type="molecule type" value="Genomic_DNA"/>
</dbReference>
<dbReference type="RefSeq" id="WP_124564571.1">
    <property type="nucleotide sequence ID" value="NZ_JARRRY010000001.1"/>
</dbReference>
<organism evidence="3 4">
    <name type="scientific">Ectobacillus antri</name>
    <dbReference type="NCBI Taxonomy" id="2486280"/>
    <lineage>
        <taxon>Bacteria</taxon>
        <taxon>Bacillati</taxon>
        <taxon>Bacillota</taxon>
        <taxon>Bacilli</taxon>
        <taxon>Bacillales</taxon>
        <taxon>Bacillaceae</taxon>
        <taxon>Ectobacillus</taxon>
    </lineage>
</organism>
<accession>A0ABT6H143</accession>
<dbReference type="Gene3D" id="3.30.1380.10">
    <property type="match status" value="1"/>
</dbReference>
<name>A0ABT6H143_9BACI</name>
<comment type="caution">
    <text evidence="3">The sequence shown here is derived from an EMBL/GenBank/DDBJ whole genome shotgun (WGS) entry which is preliminary data.</text>
</comment>
<dbReference type="Pfam" id="PF02557">
    <property type="entry name" value="VanY"/>
    <property type="match status" value="1"/>
</dbReference>
<evidence type="ECO:0000313" key="3">
    <source>
        <dbReference type="EMBL" id="MDG5752953.1"/>
    </source>
</evidence>
<dbReference type="Proteomes" id="UP001218246">
    <property type="component" value="Unassembled WGS sequence"/>
</dbReference>
<evidence type="ECO:0000259" key="2">
    <source>
        <dbReference type="Pfam" id="PF02557"/>
    </source>
</evidence>
<protein>
    <submittedName>
        <fullName evidence="3">M15 family metallopeptidase</fullName>
    </submittedName>
</protein>
<dbReference type="SUPFAM" id="SSF55166">
    <property type="entry name" value="Hedgehog/DD-peptidase"/>
    <property type="match status" value="1"/>
</dbReference>
<dbReference type="InterPro" id="IPR058193">
    <property type="entry name" value="VanY/YodJ_core_dom"/>
</dbReference>
<keyword evidence="4" id="KW-1185">Reference proteome</keyword>
<evidence type="ECO:0000256" key="1">
    <source>
        <dbReference type="SAM" id="Phobius"/>
    </source>
</evidence>
<dbReference type="CDD" id="cd14852">
    <property type="entry name" value="LD-carboxypeptidase"/>
    <property type="match status" value="1"/>
</dbReference>
<dbReference type="PANTHER" id="PTHR34385">
    <property type="entry name" value="D-ALANYL-D-ALANINE CARBOXYPEPTIDASE"/>
    <property type="match status" value="1"/>
</dbReference>
<feature type="transmembrane region" description="Helical" evidence="1">
    <location>
        <begin position="6"/>
        <end position="28"/>
    </location>
</feature>
<proteinExistence type="predicted"/>
<sequence length="244" mass="27928">MKLVTGIAMGIVVVAVSIFVWSNELFYITHPGRESMQYEGEILFPDTQTTVTKEGIVRNPESLLVLVNKQRRLPSSYVPPDLVIPNVRFSFNGDKEKMKLRKEAAKELAALFQAGEKQGIYLFVVSAYRSYDRQKSLYTMYQQKEGKEIAAASSAVAGTSEHQTGLAVDISAQSTRFLLDVSFATTKEGQWLQENAHKFGFIIRYPEHKEEITGYTYEPWHIRYVGEPHARYLYERRLTLEEVM</sequence>
<keyword evidence="1" id="KW-0472">Membrane</keyword>
<keyword evidence="1" id="KW-0812">Transmembrane</keyword>
<dbReference type="PANTHER" id="PTHR34385:SF1">
    <property type="entry name" value="PEPTIDOGLYCAN L-ALANYL-D-GLUTAMATE ENDOPEPTIDASE CWLK"/>
    <property type="match status" value="1"/>
</dbReference>
<reference evidence="3 4" key="1">
    <citation type="submission" date="2023-04" db="EMBL/GenBank/DDBJ databases">
        <title>Ectobacillus antri isolated from activated sludge.</title>
        <authorList>
            <person name="Yan P."/>
            <person name="Liu X."/>
        </authorList>
    </citation>
    <scope>NUCLEOTIDE SEQUENCE [LARGE SCALE GENOMIC DNA]</scope>
    <source>
        <strain evidence="3 4">C18H</strain>
    </source>
</reference>
<evidence type="ECO:0000313" key="4">
    <source>
        <dbReference type="Proteomes" id="UP001218246"/>
    </source>
</evidence>
<dbReference type="InterPro" id="IPR009045">
    <property type="entry name" value="Zn_M74/Hedgehog-like"/>
</dbReference>
<dbReference type="InterPro" id="IPR052179">
    <property type="entry name" value="DD-CPase-like"/>
</dbReference>
<feature type="domain" description="D-alanyl-D-alanine carboxypeptidase-like core" evidence="2">
    <location>
        <begin position="98"/>
        <end position="226"/>
    </location>
</feature>